<feature type="domain" description="PAS" evidence="7">
    <location>
        <begin position="1"/>
        <end position="71"/>
    </location>
</feature>
<dbReference type="InterPro" id="IPR029016">
    <property type="entry name" value="GAF-like_dom_sf"/>
</dbReference>
<dbReference type="Pfam" id="PF08447">
    <property type="entry name" value="PAS_3"/>
    <property type="match status" value="3"/>
</dbReference>
<dbReference type="InterPro" id="IPR001610">
    <property type="entry name" value="PAC"/>
</dbReference>
<dbReference type="SMART" id="SM00388">
    <property type="entry name" value="HisKA"/>
    <property type="match status" value="1"/>
</dbReference>
<dbReference type="InterPro" id="IPR036890">
    <property type="entry name" value="HATPase_C_sf"/>
</dbReference>
<keyword evidence="3" id="KW-0597">Phosphoprotein</keyword>
<dbReference type="PROSITE" id="PS50109">
    <property type="entry name" value="HIS_KIN"/>
    <property type="match status" value="1"/>
</dbReference>
<dbReference type="CDD" id="cd00082">
    <property type="entry name" value="HisKA"/>
    <property type="match status" value="1"/>
</dbReference>
<dbReference type="Gene3D" id="2.10.70.100">
    <property type="match status" value="1"/>
</dbReference>
<dbReference type="EC" id="2.7.13.3" evidence="2"/>
<evidence type="ECO:0000259" key="6">
    <source>
        <dbReference type="PROSITE" id="PS50109"/>
    </source>
</evidence>
<proteinExistence type="predicted"/>
<dbReference type="Gene3D" id="3.30.565.10">
    <property type="entry name" value="Histidine kinase-like ATPase, C-terminal domain"/>
    <property type="match status" value="1"/>
</dbReference>
<dbReference type="SUPFAM" id="SSF55781">
    <property type="entry name" value="GAF domain-like"/>
    <property type="match status" value="1"/>
</dbReference>
<dbReference type="SUPFAM" id="SSF47384">
    <property type="entry name" value="Homodimeric domain of signal transducing histidine kinase"/>
    <property type="match status" value="1"/>
</dbReference>
<dbReference type="NCBIfam" id="TIGR00229">
    <property type="entry name" value="sensory_box"/>
    <property type="match status" value="2"/>
</dbReference>
<feature type="domain" description="PAC" evidence="8">
    <location>
        <begin position="641"/>
        <end position="692"/>
    </location>
</feature>
<dbReference type="RefSeq" id="WP_248684558.1">
    <property type="nucleotide sequence ID" value="NZ_JALPRY010000024.1"/>
</dbReference>
<dbReference type="SUPFAM" id="SSF55874">
    <property type="entry name" value="ATPase domain of HSP90 chaperone/DNA topoisomerase II/histidine kinase"/>
    <property type="match status" value="1"/>
</dbReference>
<evidence type="ECO:0000256" key="5">
    <source>
        <dbReference type="ARBA" id="ARBA00022777"/>
    </source>
</evidence>
<dbReference type="Proteomes" id="UP001202827">
    <property type="component" value="Unassembled WGS sequence"/>
</dbReference>
<dbReference type="InterPro" id="IPR000700">
    <property type="entry name" value="PAS-assoc_C"/>
</dbReference>
<evidence type="ECO:0000256" key="1">
    <source>
        <dbReference type="ARBA" id="ARBA00000085"/>
    </source>
</evidence>
<feature type="domain" description="PAC" evidence="8">
    <location>
        <begin position="509"/>
        <end position="560"/>
    </location>
</feature>
<dbReference type="PROSITE" id="PS50113">
    <property type="entry name" value="PAC"/>
    <property type="match status" value="3"/>
</dbReference>
<evidence type="ECO:0000259" key="8">
    <source>
        <dbReference type="PROSITE" id="PS50113"/>
    </source>
</evidence>
<dbReference type="SMART" id="SM00091">
    <property type="entry name" value="PAS"/>
    <property type="match status" value="3"/>
</dbReference>
<feature type="domain" description="PAC" evidence="8">
    <location>
        <begin position="74"/>
        <end position="126"/>
    </location>
</feature>
<dbReference type="InterPro" id="IPR035965">
    <property type="entry name" value="PAS-like_dom_sf"/>
</dbReference>
<dbReference type="CDD" id="cd00130">
    <property type="entry name" value="PAS"/>
    <property type="match status" value="2"/>
</dbReference>
<dbReference type="EMBL" id="JALPRY010000024">
    <property type="protein sequence ID" value="MCK8782243.1"/>
    <property type="molecule type" value="Genomic_DNA"/>
</dbReference>
<gene>
    <name evidence="9" type="ORF">M0654_19880</name>
</gene>
<dbReference type="SUPFAM" id="SSF55785">
    <property type="entry name" value="PYP-like sensor domain (PAS domain)"/>
    <property type="match status" value="4"/>
</dbReference>
<dbReference type="SMART" id="SM00086">
    <property type="entry name" value="PAC"/>
    <property type="match status" value="2"/>
</dbReference>
<dbReference type="SMART" id="SM00387">
    <property type="entry name" value="HATPase_c"/>
    <property type="match status" value="1"/>
</dbReference>
<dbReference type="InterPro" id="IPR052162">
    <property type="entry name" value="Sensor_kinase/Photoreceptor"/>
</dbReference>
<dbReference type="InterPro" id="IPR013655">
    <property type="entry name" value="PAS_fold_3"/>
</dbReference>
<dbReference type="Gene3D" id="1.10.287.130">
    <property type="match status" value="1"/>
</dbReference>
<dbReference type="InterPro" id="IPR000014">
    <property type="entry name" value="PAS"/>
</dbReference>
<dbReference type="PANTHER" id="PTHR43304">
    <property type="entry name" value="PHYTOCHROME-LIKE PROTEIN CPH1"/>
    <property type="match status" value="1"/>
</dbReference>
<organism evidence="9 10">
    <name type="scientific">Neorhizobium turbinariae</name>
    <dbReference type="NCBI Taxonomy" id="2937795"/>
    <lineage>
        <taxon>Bacteria</taxon>
        <taxon>Pseudomonadati</taxon>
        <taxon>Pseudomonadota</taxon>
        <taxon>Alphaproteobacteria</taxon>
        <taxon>Hyphomicrobiales</taxon>
        <taxon>Rhizobiaceae</taxon>
        <taxon>Rhizobium/Agrobacterium group</taxon>
        <taxon>Neorhizobium</taxon>
    </lineage>
</organism>
<dbReference type="Gene3D" id="3.30.450.40">
    <property type="match status" value="1"/>
</dbReference>
<evidence type="ECO:0000256" key="2">
    <source>
        <dbReference type="ARBA" id="ARBA00012438"/>
    </source>
</evidence>
<dbReference type="Gene3D" id="3.30.450.20">
    <property type="entry name" value="PAS domain"/>
    <property type="match status" value="4"/>
</dbReference>
<accession>A0ABT0IWJ2</accession>
<comment type="caution">
    <text evidence="9">The sequence shown here is derived from an EMBL/GenBank/DDBJ whole genome shotgun (WGS) entry which is preliminary data.</text>
</comment>
<dbReference type="Pfam" id="PF02518">
    <property type="entry name" value="HATPase_c"/>
    <property type="match status" value="1"/>
</dbReference>
<keyword evidence="4" id="KW-0808">Transferase</keyword>
<dbReference type="InterPro" id="IPR003018">
    <property type="entry name" value="GAF"/>
</dbReference>
<dbReference type="InterPro" id="IPR005467">
    <property type="entry name" value="His_kinase_dom"/>
</dbReference>
<dbReference type="InterPro" id="IPR003594">
    <property type="entry name" value="HATPase_dom"/>
</dbReference>
<evidence type="ECO:0000313" key="9">
    <source>
        <dbReference type="EMBL" id="MCK8782243.1"/>
    </source>
</evidence>
<protein>
    <recommendedName>
        <fullName evidence="2">histidine kinase</fullName>
        <ecNumber evidence="2">2.7.13.3</ecNumber>
    </recommendedName>
</protein>
<reference evidence="9 10" key="1">
    <citation type="submission" date="2022-04" db="EMBL/GenBank/DDBJ databases">
        <title>Rhizobium coralii sp. nov., isolated from coral Turbinaria peltata.</title>
        <authorList>
            <person name="Sun H."/>
        </authorList>
    </citation>
    <scope>NUCLEOTIDE SEQUENCE [LARGE SCALE GENOMIC DNA]</scope>
    <source>
        <strain evidence="9 10">NTR19</strain>
    </source>
</reference>
<dbReference type="InterPro" id="IPR036097">
    <property type="entry name" value="HisK_dim/P_sf"/>
</dbReference>
<comment type="catalytic activity">
    <reaction evidence="1">
        <text>ATP + protein L-histidine = ADP + protein N-phospho-L-histidine.</text>
        <dbReference type="EC" id="2.7.13.3"/>
    </reaction>
</comment>
<dbReference type="PANTHER" id="PTHR43304:SF1">
    <property type="entry name" value="PAC DOMAIN-CONTAINING PROTEIN"/>
    <property type="match status" value="1"/>
</dbReference>
<evidence type="ECO:0000256" key="3">
    <source>
        <dbReference type="ARBA" id="ARBA00022553"/>
    </source>
</evidence>
<dbReference type="Pfam" id="PF13185">
    <property type="entry name" value="GAF_2"/>
    <property type="match status" value="1"/>
</dbReference>
<evidence type="ECO:0000313" key="10">
    <source>
        <dbReference type="Proteomes" id="UP001202827"/>
    </source>
</evidence>
<dbReference type="PRINTS" id="PR00344">
    <property type="entry name" value="BCTRLSENSOR"/>
</dbReference>
<dbReference type="InterPro" id="IPR003661">
    <property type="entry name" value="HisK_dim/P_dom"/>
</dbReference>
<name>A0ABT0IWJ2_9HYPH</name>
<keyword evidence="10" id="KW-1185">Reference proteome</keyword>
<evidence type="ECO:0000256" key="4">
    <source>
        <dbReference type="ARBA" id="ARBA00022679"/>
    </source>
</evidence>
<sequence>MEADLRRLFDDLPGLVWACGPDGVTNFVNRRWRDYAGITIDELRESGWIATIHPDDIPAVRAAWRNAVETESSAEFEMRLRRFDGVYRRFIVKAEPFHDSEGRIGGWFGVNSDIESQRRAETELEAEKQLLELVAHGVALPEILHQICLQVERIAPGSLCSILFSDPDELRFRLGAGPNLPAPYNAILDGLKIDPFFGPCSLAITTKTTIFAIDPPTDPRWSASAWPGMMTEFGLGSCWSAPIIGSGGQVLGIFAIYRRECVGPTAEEEELIDRFAKLSGIAMERANSDAMLAASAADLRRANHFLAGAQRLSKTGSFTLDPLSDEQVWSDENYRIWEFDPAVTPTMEMVRAAIHPEDLDVTYKAFEDAIHARENVDLFYRIVTPVAGVKYLHTVMEVIPEMADRLIYLGSSQDVTDIKLSEIAFRESESSLARANVQLSAAQRLSQTGSFTWDSKTLELNWSEENYRIWDFDPAILPDMAMIVDALHPEDRATVLEGIERAVHDRSAFDAHYRVVTRSGAVKYLHTVSMPVPEITSHAVFLGSTQDVTDTKLTELALRTREAELERTNSYLTAVQRLSQTGSFTWDLEQDEHNWSDVIYEVFGFEPGTNVTMEMIAGAIHPEDMINVEALLRGAAMGQKFALEFRVLRQSGEMRYAQVIGHRVDQISDRPVFMGALQDITSRKLAEAELNHARAELAHVARVTALGALTASITHEVSQPLAGILTNASACLRMLAADPPDLDGAKTTVQRTIRDGNRASEVIKRLRGLFTRKPPILEWIHLGDAAREVLALCSSELQRRGVFVRTDLRGGLPSVLADRVQIQQVILNLVLNAADAMAQVDGHGRELQVSSYAEFGGDIVLSVRDAGVGIDPSGVEQLFQAFHTTKENGMGIGLSISRSIIEAHGGRLWGTPNTNGPGSTFAFSIPRDANAAELGRR</sequence>
<dbReference type="InterPro" id="IPR004358">
    <property type="entry name" value="Sig_transdc_His_kin-like_C"/>
</dbReference>
<evidence type="ECO:0000259" key="7">
    <source>
        <dbReference type="PROSITE" id="PS50112"/>
    </source>
</evidence>
<keyword evidence="5" id="KW-0418">Kinase</keyword>
<dbReference type="PROSITE" id="PS50112">
    <property type="entry name" value="PAS"/>
    <property type="match status" value="1"/>
</dbReference>
<feature type="domain" description="Histidine kinase" evidence="6">
    <location>
        <begin position="712"/>
        <end position="929"/>
    </location>
</feature>